<dbReference type="AlphaFoldDB" id="A0A1S4D0C9"/>
<dbReference type="OrthoDB" id="10397032at2759"/>
<dbReference type="RefSeq" id="XP_016506851.1">
    <property type="nucleotide sequence ID" value="XM_016651365.1"/>
</dbReference>
<protein>
    <submittedName>
        <fullName evidence="2 3">Uncharacterized protein</fullName>
    </submittedName>
</protein>
<organism evidence="2">
    <name type="scientific">Nicotiana tabacum</name>
    <name type="common">Common tobacco</name>
    <dbReference type="NCBI Taxonomy" id="4097"/>
    <lineage>
        <taxon>Eukaryota</taxon>
        <taxon>Viridiplantae</taxon>
        <taxon>Streptophyta</taxon>
        <taxon>Embryophyta</taxon>
        <taxon>Tracheophyta</taxon>
        <taxon>Spermatophyta</taxon>
        <taxon>Magnoliopsida</taxon>
        <taxon>eudicotyledons</taxon>
        <taxon>Gunneridae</taxon>
        <taxon>Pentapetalae</taxon>
        <taxon>asterids</taxon>
        <taxon>lamiids</taxon>
        <taxon>Solanales</taxon>
        <taxon>Solanaceae</taxon>
        <taxon>Nicotianoideae</taxon>
        <taxon>Nicotianeae</taxon>
        <taxon>Nicotiana</taxon>
    </lineage>
</organism>
<name>A0A1S4D0C9_TOBAC</name>
<reference evidence="2 3" key="1">
    <citation type="submission" date="2025-04" db="UniProtKB">
        <authorList>
            <consortium name="RefSeq"/>
        </authorList>
    </citation>
    <scope>IDENTIFICATION</scope>
</reference>
<evidence type="ECO:0000313" key="2">
    <source>
        <dbReference type="RefSeq" id="XP_016506851.1"/>
    </source>
</evidence>
<accession>A0A1S4D0C9</accession>
<dbReference type="RefSeq" id="XP_016506852.1">
    <property type="nucleotide sequence ID" value="XM_016651366.1"/>
</dbReference>
<dbReference type="PaxDb" id="4097-A0A1S4D0C9"/>
<feature type="region of interest" description="Disordered" evidence="1">
    <location>
        <begin position="54"/>
        <end position="75"/>
    </location>
</feature>
<gene>
    <name evidence="2 3" type="primary">LOC107824566</name>
</gene>
<dbReference type="KEGG" id="nta:107824566"/>
<sequence>MSAEKKQKLLLQRRLKYQESKIRAPAENITVDCMNGIMDPPECSLTTSYILHSDFTTSEDHPPPSASGNERDIVQPLSIYEKGSTSAAPSDLRNKDSEIVTCRGRAPTTKFAPITGRLRSNYVPLKKIPICKFCAAKRFEYEPPAFCCEST</sequence>
<proteinExistence type="predicted"/>
<evidence type="ECO:0000313" key="3">
    <source>
        <dbReference type="RefSeq" id="XP_016506852.1"/>
    </source>
</evidence>
<evidence type="ECO:0000256" key="1">
    <source>
        <dbReference type="SAM" id="MobiDB-lite"/>
    </source>
</evidence>